<dbReference type="EMBL" id="WMBQ01000001">
    <property type="protein sequence ID" value="MTD92899.1"/>
    <property type="molecule type" value="Genomic_DNA"/>
</dbReference>
<name>A0A6I3KF23_9HYPH</name>
<sequence>MTLLVDSDRLHSVSSTLVAHSAMKLVNAMQDDRKEVQIAAAACVFAMLAQKLGVHPGNALDVAQRIIAASVKERTDLRAVQMYVNEELKHG</sequence>
<comment type="caution">
    <text evidence="1">The sequence shown here is derived from an EMBL/GenBank/DDBJ whole genome shotgun (WGS) entry which is preliminary data.</text>
</comment>
<dbReference type="AlphaFoldDB" id="A0A6I3KF23"/>
<evidence type="ECO:0000313" key="1">
    <source>
        <dbReference type="EMBL" id="MTD92899.1"/>
    </source>
</evidence>
<organism evidence="1 2">
    <name type="scientific">Hyphomicrobium album</name>
    <dbReference type="NCBI Taxonomy" id="2665159"/>
    <lineage>
        <taxon>Bacteria</taxon>
        <taxon>Pseudomonadati</taxon>
        <taxon>Pseudomonadota</taxon>
        <taxon>Alphaproteobacteria</taxon>
        <taxon>Hyphomicrobiales</taxon>
        <taxon>Hyphomicrobiaceae</taxon>
        <taxon>Hyphomicrobium</taxon>
    </lineage>
</organism>
<reference evidence="1 2" key="1">
    <citation type="submission" date="2019-11" db="EMBL/GenBank/DDBJ databases">
        <title>Identification of a novel strain.</title>
        <authorList>
            <person name="Xu Q."/>
            <person name="Wang G."/>
        </authorList>
    </citation>
    <scope>NUCLEOTIDE SEQUENCE [LARGE SCALE GENOMIC DNA]</scope>
    <source>
        <strain evidence="2">xq</strain>
    </source>
</reference>
<keyword evidence="2" id="KW-1185">Reference proteome</keyword>
<dbReference type="RefSeq" id="WP_154737489.1">
    <property type="nucleotide sequence ID" value="NZ_WMBQ01000001.1"/>
</dbReference>
<proteinExistence type="predicted"/>
<accession>A0A6I3KF23</accession>
<dbReference type="Proteomes" id="UP000440694">
    <property type="component" value="Unassembled WGS sequence"/>
</dbReference>
<evidence type="ECO:0000313" key="2">
    <source>
        <dbReference type="Proteomes" id="UP000440694"/>
    </source>
</evidence>
<protein>
    <submittedName>
        <fullName evidence="1">Uncharacterized protein</fullName>
    </submittedName>
</protein>
<gene>
    <name evidence="1" type="ORF">GIW81_00965</name>
</gene>